<sequence>MSYEQRPLEKVYSRADFIIRYVKNGQPKKVVLMENERRGYETQSSWWAEAVRQLTDYLKLVRAEQDWNDTLYAAVTIGTYVRFYYLEPKEQTLTDYTTVRTGDYYELKKDEAEVHKGTFTSGVGRHSDPYTIDWIVPSDSASRWDDPGYTPLFSDRIPVMRQSADGGLHGFVMHDLCWQLLQKFYEPDDVPIERLHDVCRSLPLAILGSCAFWGHDYGGLITLDTKDHYPWEDRAENEFNSSLTHAKEDPYDVAEIPELLTLSYNSSPSLGITQPHVVRETKSDCFAKFPWEIIEEISANLLVSDILALIRSSRTFGPILSSQTFWASRFETGKDRAFLFEKRNCKEARDWIKLYQLTKRSASPPGLKNRRRIWDLIQCLAPYLASSLDKNPKLSLTSSARNGICEVAGDILVEFDSGYPDTFNQGCLLFDKQRTTIPSNLLRVGFSVAEDSITGIRLVSGVQEDICLGYIIKCKEAVIETTSLGGFMLAVDSRGIRAVRVIHGDGNESDWVGNPAGTPITGRLMKLGDINTLEVGVDGYKIISIAAASPHSIPLKIPLQRKAFWYPSIPSPGLCLNDQSFTGQDPLTASYQPLAWINFGGPKGAYLKHITGVCVTGPGNICTIEFEYDIDLPVEICKLGRRKVTDFSIMNRFKIDGPGGEYITSIDASIIRFKGKNVYPFYRWGKLFSFKITTNYGRSAHFATRDPTVEPPTMTPLSVEPGTIVTGLYGAQHPEQGLISLGVISEVATMGKRKREPELGGPIKRSNILPGNRETAPRS</sequence>
<dbReference type="VEuPathDB" id="FungiDB:TERG_07315"/>
<gene>
    <name evidence="3" type="ORF">A7C99_0434</name>
</gene>
<reference evidence="3 4" key="1">
    <citation type="submission" date="2016-05" db="EMBL/GenBank/DDBJ databases">
        <title>Genome sequencing of Trichophyton rubrum CMCC(F)T1i isolated from hair.</title>
        <authorList>
            <person name="Zhan P."/>
            <person name="Tao Y."/>
            <person name="Liu W."/>
        </authorList>
    </citation>
    <scope>NUCLEOTIDE SEQUENCE [LARGE SCALE GENOMIC DNA]</scope>
    <source>
        <strain evidence="4">CMCC(F)T1i</strain>
    </source>
</reference>
<feature type="region of interest" description="Disordered" evidence="1">
    <location>
        <begin position="752"/>
        <end position="779"/>
    </location>
</feature>
<name>A0A178F7B5_TRIRU</name>
<proteinExistence type="predicted"/>
<comment type="caution">
    <text evidence="3">The sequence shown here is derived from an EMBL/GenBank/DDBJ whole genome shotgun (WGS) entry which is preliminary data.</text>
</comment>
<dbReference type="AlphaFoldDB" id="A0A178F7B5"/>
<dbReference type="InterPro" id="IPR036404">
    <property type="entry name" value="Jacalin-like_lectin_dom_sf"/>
</dbReference>
<dbReference type="Pfam" id="PF24539">
    <property type="entry name" value="DUF7600"/>
    <property type="match status" value="1"/>
</dbReference>
<accession>A0A178F7B5</accession>
<dbReference type="Proteomes" id="UP000243015">
    <property type="component" value="Unassembled WGS sequence"/>
</dbReference>
<dbReference type="InterPro" id="IPR001229">
    <property type="entry name" value="Jacalin-like_lectin_dom"/>
</dbReference>
<dbReference type="EMBL" id="LHPM01000008">
    <property type="protein sequence ID" value="OAL68038.1"/>
    <property type="molecule type" value="Genomic_DNA"/>
</dbReference>
<evidence type="ECO:0000313" key="4">
    <source>
        <dbReference type="Proteomes" id="UP000243015"/>
    </source>
</evidence>
<dbReference type="SMART" id="SM00915">
    <property type="entry name" value="Jacalin"/>
    <property type="match status" value="1"/>
</dbReference>
<evidence type="ECO:0000259" key="2">
    <source>
        <dbReference type="SMART" id="SM00915"/>
    </source>
</evidence>
<organism evidence="3 4">
    <name type="scientific">Trichophyton rubrum</name>
    <name type="common">Athlete's foot fungus</name>
    <name type="synonym">Epidermophyton rubrum</name>
    <dbReference type="NCBI Taxonomy" id="5551"/>
    <lineage>
        <taxon>Eukaryota</taxon>
        <taxon>Fungi</taxon>
        <taxon>Dikarya</taxon>
        <taxon>Ascomycota</taxon>
        <taxon>Pezizomycotina</taxon>
        <taxon>Eurotiomycetes</taxon>
        <taxon>Eurotiomycetidae</taxon>
        <taxon>Onygenales</taxon>
        <taxon>Arthrodermataceae</taxon>
        <taxon>Trichophyton</taxon>
    </lineage>
</organism>
<protein>
    <recommendedName>
        <fullName evidence="2">Jacalin-type lectin domain-containing protein</fullName>
    </recommendedName>
</protein>
<dbReference type="SUPFAM" id="SSF51101">
    <property type="entry name" value="Mannose-binding lectins"/>
    <property type="match status" value="1"/>
</dbReference>
<dbReference type="InterPro" id="IPR056021">
    <property type="entry name" value="DUF7600"/>
</dbReference>
<feature type="domain" description="Jacalin-type lectin" evidence="2">
    <location>
        <begin position="601"/>
        <end position="747"/>
    </location>
</feature>
<evidence type="ECO:0000256" key="1">
    <source>
        <dbReference type="SAM" id="MobiDB-lite"/>
    </source>
</evidence>
<evidence type="ECO:0000313" key="3">
    <source>
        <dbReference type="EMBL" id="OAL68038.1"/>
    </source>
</evidence>